<feature type="region of interest" description="Disordered" evidence="1">
    <location>
        <begin position="940"/>
        <end position="1007"/>
    </location>
</feature>
<protein>
    <recommendedName>
        <fullName evidence="2">VPS9 domain-containing protein</fullName>
    </recommendedName>
</protein>
<dbReference type="SUPFAM" id="SSF109993">
    <property type="entry name" value="VPS9 domain"/>
    <property type="match status" value="2"/>
</dbReference>
<dbReference type="VEuPathDB" id="FungiDB:BD410DRAFT_746660"/>
<feature type="region of interest" description="Disordered" evidence="1">
    <location>
        <begin position="1"/>
        <end position="68"/>
    </location>
</feature>
<evidence type="ECO:0000259" key="2">
    <source>
        <dbReference type="PROSITE" id="PS51205"/>
    </source>
</evidence>
<feature type="compositionally biased region" description="Acidic residues" evidence="1">
    <location>
        <begin position="896"/>
        <end position="907"/>
    </location>
</feature>
<feature type="compositionally biased region" description="Polar residues" evidence="1">
    <location>
        <begin position="1"/>
        <end position="15"/>
    </location>
</feature>
<sequence length="1043" mass="112139">MTTKLDSSPQSSLRGSDNHSSHSHEVLTAHPLLSPGPASPTHPGPSPELNSGSQSQTNPPKYVPYTPRQRIPIGSATIGTTVHAPVSVSPQPRQGGATSKLQLQNLKAAAQTIGLDVGSLGWVMLEELALGHDHGAEWNEIWSSITTGKATLLLPLEPATTQIITLDFLKDHIVFCNGSARNKAPLVTLSGLRGHIIDQDLTIISTLYPSSKAFQLITAPATRPSSLLSLPPLPIPLGSNSVYPKYALPGYSPSLPLLPRHSVPLKPPLPPRPGARSATPTGSRIVNPFASLFSKTPSPVPLAPAATIDPPLVDHVVEVSAFAIDRHINRREVAKVLTKAIKTEIKDSLAGIPPWVVDRVQSFSINLHPMPKTSKRARSEVVPSDASYAYSVSTIDEPPDEMERTFQSFYSSLEEDLNSSSGGSPTLLRKRDERNAEDDNERKKGISDKDEHEARNRQILEKVERTICSLFYDRLFRQANSDDGSHDEALSSRVAALNMLDLTLEHLGVDVGIAGPDVERVVTACGQTISQLEFTRCPADKAAVLVAAHRVIVDGLQRLPPVRIKADELIDNQKTPKAISFNRPASLQDVEEPSKAEEPPSSSISDAVPAGLPEVSTAVVTTAVPEIVLTTQGDASSETKKGGSANEEITPSEPLPVSEKAVLTISPPSSPTQVSGDVLLPLIIFSVVKANPSQLVSHLLYTQRFRDQSVGGEESYCLINLMAVVEFLENVDLGALGLKESENKVMSTADLAPIPLAHVPLGSDKVESGAAGIRGRVGQQVDAITGSANKVISGVVDSSFGVLRALLPTNSEASSEPLAQSAPWNTPRPGFGLLRRESVFSIASLAASLPGGRERAKSFASQRGEDGQEMVESRPGSIMGVYVDDDSSSERSENGDASESEDEDDDEGAAHDAKSIRSFESMMSGRRRERLSLTDRLANMSRLTRAPHSPPSRERHLESTSHSRLSSSHPGTSLPEPNRFDTPSSSRAPSPTPRHESKATIPPPNRRFLECSIDDIKVSEVETLLLEYRKLVESVRSIGVFHE</sequence>
<dbReference type="GO" id="GO:0005085">
    <property type="term" value="F:guanyl-nucleotide exchange factor activity"/>
    <property type="evidence" value="ECO:0007669"/>
    <property type="project" value="InterPro"/>
</dbReference>
<evidence type="ECO:0000313" key="4">
    <source>
        <dbReference type="Proteomes" id="UP000294933"/>
    </source>
</evidence>
<dbReference type="GO" id="GO:0016192">
    <property type="term" value="P:vesicle-mediated transport"/>
    <property type="evidence" value="ECO:0007669"/>
    <property type="project" value="InterPro"/>
</dbReference>
<feature type="compositionally biased region" description="Basic and acidic residues" evidence="1">
    <location>
        <begin position="440"/>
        <end position="454"/>
    </location>
</feature>
<gene>
    <name evidence="3" type="ORF">BD410DRAFT_746660</name>
</gene>
<dbReference type="AlphaFoldDB" id="A0A4Y7QAC3"/>
<feature type="region of interest" description="Disordered" evidence="1">
    <location>
        <begin position="630"/>
        <end position="654"/>
    </location>
</feature>
<feature type="compositionally biased region" description="Basic and acidic residues" evidence="1">
    <location>
        <begin position="908"/>
        <end position="917"/>
    </location>
</feature>
<keyword evidence="4" id="KW-1185">Reference proteome</keyword>
<dbReference type="GO" id="GO:0005829">
    <property type="term" value="C:cytosol"/>
    <property type="evidence" value="ECO:0007669"/>
    <property type="project" value="TreeGrafter"/>
</dbReference>
<dbReference type="Pfam" id="PF02204">
    <property type="entry name" value="VPS9"/>
    <property type="match status" value="1"/>
</dbReference>
<dbReference type="OrthoDB" id="10264848at2759"/>
<feature type="compositionally biased region" description="Basic and acidic residues" evidence="1">
    <location>
        <begin position="16"/>
        <end position="27"/>
    </location>
</feature>
<evidence type="ECO:0000256" key="1">
    <source>
        <dbReference type="SAM" id="MobiDB-lite"/>
    </source>
</evidence>
<dbReference type="Gene3D" id="1.20.1050.80">
    <property type="entry name" value="VPS9 domain"/>
    <property type="match status" value="2"/>
</dbReference>
<feature type="region of interest" description="Disordered" evidence="1">
    <location>
        <begin position="851"/>
        <end position="928"/>
    </location>
</feature>
<dbReference type="GO" id="GO:0031267">
    <property type="term" value="F:small GTPase binding"/>
    <property type="evidence" value="ECO:0007669"/>
    <property type="project" value="TreeGrafter"/>
</dbReference>
<organism evidence="3 4">
    <name type="scientific">Rickenella mellea</name>
    <dbReference type="NCBI Taxonomy" id="50990"/>
    <lineage>
        <taxon>Eukaryota</taxon>
        <taxon>Fungi</taxon>
        <taxon>Dikarya</taxon>
        <taxon>Basidiomycota</taxon>
        <taxon>Agaricomycotina</taxon>
        <taxon>Agaricomycetes</taxon>
        <taxon>Hymenochaetales</taxon>
        <taxon>Rickenellaceae</taxon>
        <taxon>Rickenella</taxon>
    </lineage>
</organism>
<dbReference type="InterPro" id="IPR003123">
    <property type="entry name" value="VPS9"/>
</dbReference>
<dbReference type="EMBL" id="ML170169">
    <property type="protein sequence ID" value="TDL23809.1"/>
    <property type="molecule type" value="Genomic_DNA"/>
</dbReference>
<feature type="compositionally biased region" description="Pro residues" evidence="1">
    <location>
        <begin position="37"/>
        <end position="46"/>
    </location>
</feature>
<feature type="compositionally biased region" description="Polar residues" evidence="1">
    <location>
        <begin position="48"/>
        <end position="59"/>
    </location>
</feature>
<accession>A0A4Y7QAC3</accession>
<proteinExistence type="predicted"/>
<dbReference type="PANTHER" id="PTHR23101">
    <property type="entry name" value="RAB GDP/GTP EXCHANGE FACTOR"/>
    <property type="match status" value="1"/>
</dbReference>
<dbReference type="GO" id="GO:0030139">
    <property type="term" value="C:endocytic vesicle"/>
    <property type="evidence" value="ECO:0007669"/>
    <property type="project" value="TreeGrafter"/>
</dbReference>
<name>A0A4Y7QAC3_9AGAM</name>
<evidence type="ECO:0000313" key="3">
    <source>
        <dbReference type="EMBL" id="TDL23809.1"/>
    </source>
</evidence>
<feature type="compositionally biased region" description="Low complexity" evidence="1">
    <location>
        <begin position="962"/>
        <end position="974"/>
    </location>
</feature>
<reference evidence="3 4" key="1">
    <citation type="submission" date="2018-06" db="EMBL/GenBank/DDBJ databases">
        <title>A transcriptomic atlas of mushroom development highlights an independent origin of complex multicellularity.</title>
        <authorList>
            <consortium name="DOE Joint Genome Institute"/>
            <person name="Krizsan K."/>
            <person name="Almasi E."/>
            <person name="Merenyi Z."/>
            <person name="Sahu N."/>
            <person name="Viragh M."/>
            <person name="Koszo T."/>
            <person name="Mondo S."/>
            <person name="Kiss B."/>
            <person name="Balint B."/>
            <person name="Kues U."/>
            <person name="Barry K."/>
            <person name="Hegedus J.C."/>
            <person name="Henrissat B."/>
            <person name="Johnson J."/>
            <person name="Lipzen A."/>
            <person name="Ohm R."/>
            <person name="Nagy I."/>
            <person name="Pangilinan J."/>
            <person name="Yan J."/>
            <person name="Xiong Y."/>
            <person name="Grigoriev I.V."/>
            <person name="Hibbett D.S."/>
            <person name="Nagy L.G."/>
        </authorList>
    </citation>
    <scope>NUCLEOTIDE SEQUENCE [LARGE SCALE GENOMIC DNA]</scope>
    <source>
        <strain evidence="3 4">SZMC22713</strain>
    </source>
</reference>
<feature type="region of interest" description="Disordered" evidence="1">
    <location>
        <begin position="414"/>
        <end position="454"/>
    </location>
</feature>
<feature type="domain" description="VPS9" evidence="2">
    <location>
        <begin position="484"/>
        <end position="737"/>
    </location>
</feature>
<dbReference type="PANTHER" id="PTHR23101:SF25">
    <property type="entry name" value="GTPASE-ACTIVATING PROTEIN AND VPS9 DOMAIN-CONTAINING PROTEIN 1"/>
    <property type="match status" value="1"/>
</dbReference>
<dbReference type="PROSITE" id="PS51205">
    <property type="entry name" value="VPS9"/>
    <property type="match status" value="1"/>
</dbReference>
<dbReference type="Proteomes" id="UP000294933">
    <property type="component" value="Unassembled WGS sequence"/>
</dbReference>
<feature type="region of interest" description="Disordered" evidence="1">
    <location>
        <begin position="575"/>
        <end position="609"/>
    </location>
</feature>
<dbReference type="InterPro" id="IPR037191">
    <property type="entry name" value="VPS9_dom_sf"/>
</dbReference>
<feature type="compositionally biased region" description="Basic and acidic residues" evidence="1">
    <location>
        <begin position="951"/>
        <end position="961"/>
    </location>
</feature>
<dbReference type="STRING" id="50990.A0A4Y7QAC3"/>
<dbReference type="InterPro" id="IPR045046">
    <property type="entry name" value="Vps9-like"/>
</dbReference>